<feature type="compositionally biased region" description="Basic and acidic residues" evidence="1">
    <location>
        <begin position="7"/>
        <end position="18"/>
    </location>
</feature>
<evidence type="ECO:0000313" key="2">
    <source>
        <dbReference type="EMBL" id="KAF9579212.1"/>
    </source>
</evidence>
<dbReference type="AlphaFoldDB" id="A0A9P6FPW3"/>
<sequence>MYGNKNSSEKVPKAERLSTRHNRAYSPHDDTVMQSEFDNIHPRFRSTPMRVAVASRPDEHEFKIADSDNGGGSVQQKIPPSQLQQQQQQKQGPVLLNRYGQPLPLDPAVAKEITAGRKPGEAVNHNRRQFEHQVHVGLDKPSLTFSSIGGGRTAAPTEIAFGRNRGLKALGEQEPKEFTYREEDFQPLATEDNTERRLSTKSLGSQMPDPKQRLPIDKPDEPTDGSKTEPQHTPAGYFGLSPSFFQRQPTGVSHQPQPEQQSPQHRKTEQLRDHQAKHLERQYRHEYQRDQSPQYDLGVLYPDQGDRAGSSLRRGQPMGQPTYLAPSHHGLAASRTHGSKDRSVTPEMNLGLLYPEEEEQAAYKRTTPAQSHPLLWEPVPTHPSIAATRATRAQDRSITPEMNLGELFPEKVEQSAYKSQSGPSHQQMRHTPISARLGHIQADRHTQGRRVTPEMNLGKLYPEEEEMQAYKAPSRTPYHKQQKSKAAISRRATSPDRSATPEMNLGKVFPESVERAAYVPIQARHAGVHALHRSDRSATPEMNLGAIYPEDEERAAYTKATPRSHVHPKATTASQLDRSATPEMNLGSLFPNKVEEAAYKAKPLTQARQQPSSHPRHAALGPREQDRSGTPEMSLGSVFPEEIEEEAYHRGPSTRAKGRQPALERIRLFKAIDRTATPEMNLGNIFPEKVEKQAYHRGPSKRAQGLKASKAIDRTATPEMNLGNLFPEEVEQEAYHRGPSQRSQGRQPALERVRPSKVIDRTATPEMNLGNVFPED</sequence>
<feature type="compositionally biased region" description="Basic and acidic residues" evidence="1">
    <location>
        <begin position="210"/>
        <end position="230"/>
    </location>
</feature>
<gene>
    <name evidence="2" type="ORF">BGW38_004618</name>
</gene>
<protein>
    <submittedName>
        <fullName evidence="2">Uncharacterized protein</fullName>
    </submittedName>
</protein>
<feature type="region of interest" description="Disordered" evidence="1">
    <location>
        <begin position="556"/>
        <end position="575"/>
    </location>
</feature>
<feature type="compositionally biased region" description="Low complexity" evidence="1">
    <location>
        <begin position="75"/>
        <end position="91"/>
    </location>
</feature>
<dbReference type="OrthoDB" id="447516at2759"/>
<comment type="caution">
    <text evidence="2">The sequence shown here is derived from an EMBL/GenBank/DDBJ whole genome shotgun (WGS) entry which is preliminary data.</text>
</comment>
<feature type="region of interest" description="Disordered" evidence="1">
    <location>
        <begin position="303"/>
        <end position="344"/>
    </location>
</feature>
<proteinExistence type="predicted"/>
<feature type="compositionally biased region" description="Low complexity" evidence="1">
    <location>
        <begin position="253"/>
        <end position="263"/>
    </location>
</feature>
<feature type="region of interest" description="Disordered" evidence="1">
    <location>
        <begin position="470"/>
        <end position="503"/>
    </location>
</feature>
<reference evidence="2" key="1">
    <citation type="journal article" date="2020" name="Fungal Divers.">
        <title>Resolving the Mortierellaceae phylogeny through synthesis of multi-gene phylogenetics and phylogenomics.</title>
        <authorList>
            <person name="Vandepol N."/>
            <person name="Liber J."/>
            <person name="Desiro A."/>
            <person name="Na H."/>
            <person name="Kennedy M."/>
            <person name="Barry K."/>
            <person name="Grigoriev I.V."/>
            <person name="Miller A.N."/>
            <person name="O'Donnell K."/>
            <person name="Stajich J.E."/>
            <person name="Bonito G."/>
        </authorList>
    </citation>
    <scope>NUCLEOTIDE SEQUENCE</scope>
    <source>
        <strain evidence="2">KOD1015</strain>
    </source>
</reference>
<dbReference type="EMBL" id="JAABOA010002946">
    <property type="protein sequence ID" value="KAF9579212.1"/>
    <property type="molecule type" value="Genomic_DNA"/>
</dbReference>
<feature type="region of interest" description="Disordered" evidence="1">
    <location>
        <begin position="1"/>
        <end position="34"/>
    </location>
</feature>
<feature type="non-terminal residue" evidence="2">
    <location>
        <position position="776"/>
    </location>
</feature>
<feature type="region of interest" description="Disordered" evidence="1">
    <location>
        <begin position="52"/>
        <end position="91"/>
    </location>
</feature>
<feature type="region of interest" description="Disordered" evidence="1">
    <location>
        <begin position="728"/>
        <end position="776"/>
    </location>
</feature>
<feature type="compositionally biased region" description="Basic and acidic residues" evidence="1">
    <location>
        <begin position="171"/>
        <end position="184"/>
    </location>
</feature>
<organism evidence="2 3">
    <name type="scientific">Lunasporangiospora selenospora</name>
    <dbReference type="NCBI Taxonomy" id="979761"/>
    <lineage>
        <taxon>Eukaryota</taxon>
        <taxon>Fungi</taxon>
        <taxon>Fungi incertae sedis</taxon>
        <taxon>Mucoromycota</taxon>
        <taxon>Mortierellomycotina</taxon>
        <taxon>Mortierellomycetes</taxon>
        <taxon>Mortierellales</taxon>
        <taxon>Mortierellaceae</taxon>
        <taxon>Lunasporangiospora</taxon>
    </lineage>
</organism>
<feature type="region of interest" description="Disordered" evidence="1">
    <location>
        <begin position="166"/>
        <end position="274"/>
    </location>
</feature>
<keyword evidence="3" id="KW-1185">Reference proteome</keyword>
<name>A0A9P6FPW3_9FUNG</name>
<evidence type="ECO:0000313" key="3">
    <source>
        <dbReference type="Proteomes" id="UP000780801"/>
    </source>
</evidence>
<accession>A0A9P6FPW3</accession>
<evidence type="ECO:0000256" key="1">
    <source>
        <dbReference type="SAM" id="MobiDB-lite"/>
    </source>
</evidence>
<dbReference type="Proteomes" id="UP000780801">
    <property type="component" value="Unassembled WGS sequence"/>
</dbReference>
<feature type="compositionally biased region" description="Basic and acidic residues" evidence="1">
    <location>
        <begin position="749"/>
        <end position="760"/>
    </location>
</feature>
<feature type="region of interest" description="Disordered" evidence="1">
    <location>
        <begin position="603"/>
        <end position="635"/>
    </location>
</feature>
<feature type="compositionally biased region" description="Basic and acidic residues" evidence="1">
    <location>
        <begin position="56"/>
        <end position="66"/>
    </location>
</feature>
<feature type="compositionally biased region" description="Polar residues" evidence="1">
    <location>
        <begin position="243"/>
        <end position="252"/>
    </location>
</feature>